<dbReference type="Gene3D" id="3.40.50.720">
    <property type="entry name" value="NAD(P)-binding Rossmann-like Domain"/>
    <property type="match status" value="1"/>
</dbReference>
<evidence type="ECO:0008006" key="6">
    <source>
        <dbReference type="Google" id="ProtNLM"/>
    </source>
</evidence>
<name>A0AAV8UMS7_9RHOD</name>
<comment type="similarity">
    <text evidence="1">Belongs to the Gfo/Idh/MocA family.</text>
</comment>
<dbReference type="Pfam" id="PF22725">
    <property type="entry name" value="GFO_IDH_MocA_C3"/>
    <property type="match status" value="1"/>
</dbReference>
<feature type="domain" description="Gfo/Idh/MocA-like oxidoreductase N-terminal" evidence="2">
    <location>
        <begin position="1"/>
        <end position="112"/>
    </location>
</feature>
<dbReference type="Proteomes" id="UP001157974">
    <property type="component" value="Unassembled WGS sequence"/>
</dbReference>
<organism evidence="4 5">
    <name type="scientific">Rhodosorus marinus</name>
    <dbReference type="NCBI Taxonomy" id="101924"/>
    <lineage>
        <taxon>Eukaryota</taxon>
        <taxon>Rhodophyta</taxon>
        <taxon>Stylonematophyceae</taxon>
        <taxon>Stylonematales</taxon>
        <taxon>Stylonemataceae</taxon>
        <taxon>Rhodosorus</taxon>
    </lineage>
</organism>
<protein>
    <recommendedName>
        <fullName evidence="6">Gfo/Idh/MocA-like oxidoreductase N-terminal domain-containing protein</fullName>
    </recommendedName>
</protein>
<dbReference type="Pfam" id="PF01408">
    <property type="entry name" value="GFO_IDH_MocA"/>
    <property type="match status" value="1"/>
</dbReference>
<comment type="caution">
    <text evidence="4">The sequence shown here is derived from an EMBL/GenBank/DDBJ whole genome shotgun (WGS) entry which is preliminary data.</text>
</comment>
<dbReference type="Gene3D" id="3.30.360.10">
    <property type="entry name" value="Dihydrodipicolinate Reductase, domain 2"/>
    <property type="match status" value="1"/>
</dbReference>
<dbReference type="EMBL" id="JAMWBK010000006">
    <property type="protein sequence ID" value="KAJ8903865.1"/>
    <property type="molecule type" value="Genomic_DNA"/>
</dbReference>
<dbReference type="GO" id="GO:0000166">
    <property type="term" value="F:nucleotide binding"/>
    <property type="evidence" value="ECO:0007669"/>
    <property type="project" value="InterPro"/>
</dbReference>
<keyword evidence="5" id="KW-1185">Reference proteome</keyword>
<dbReference type="PANTHER" id="PTHR46368">
    <property type="match status" value="1"/>
</dbReference>
<dbReference type="SUPFAM" id="SSF51735">
    <property type="entry name" value="NAD(P)-binding Rossmann-fold domains"/>
    <property type="match status" value="1"/>
</dbReference>
<dbReference type="PANTHER" id="PTHR46368:SF4">
    <property type="entry name" value="OS10G0403700 PROTEIN"/>
    <property type="match status" value="1"/>
</dbReference>
<accession>A0AAV8UMS7</accession>
<dbReference type="AlphaFoldDB" id="A0AAV8UMS7"/>
<evidence type="ECO:0000313" key="4">
    <source>
        <dbReference type="EMBL" id="KAJ8903865.1"/>
    </source>
</evidence>
<proteinExistence type="inferred from homology"/>
<feature type="domain" description="GFO/IDH/MocA-like oxidoreductase" evidence="3">
    <location>
        <begin position="124"/>
        <end position="242"/>
    </location>
</feature>
<gene>
    <name evidence="4" type="ORF">NDN08_000398</name>
</gene>
<evidence type="ECO:0000256" key="1">
    <source>
        <dbReference type="ARBA" id="ARBA00010928"/>
    </source>
</evidence>
<evidence type="ECO:0000259" key="3">
    <source>
        <dbReference type="Pfam" id="PF22725"/>
    </source>
</evidence>
<dbReference type="InterPro" id="IPR036291">
    <property type="entry name" value="NAD(P)-bd_dom_sf"/>
</dbReference>
<sequence length="357" mass="39919">MLGVGMISPIIGDALEDAPNAELVAVGSRTLARAEKFILRYTTAKAYGSYDAVLDDADVDIVYLPLPTSLCYEWTMKCAEKNKHVLVDKPLPPADQLKEMIEVCRSKGLVIMDGTHFVHSSRMQRIVEAARSGEIGKLRRVNCCFRWHMPVDNIRFKTELEPFGALGDLGWYCIKFGLSVCGFENKVIKVHADSVRHPETKSITAAVCSVFFEDGKSMMFDCEFNGAGATYWGEVIGGTGSMYVEDFVLPYKGSTAVCKKEELSPDLPYYKSKNLKITEEGNFQEIFPPATEKIVVTNTHGLSQCALMFEDFREAMEDPEKADRWAMEALATQTVLDTLYEETKRDSAWSDHANSSY</sequence>
<evidence type="ECO:0000313" key="5">
    <source>
        <dbReference type="Proteomes" id="UP001157974"/>
    </source>
</evidence>
<evidence type="ECO:0000259" key="2">
    <source>
        <dbReference type="Pfam" id="PF01408"/>
    </source>
</evidence>
<reference evidence="4 5" key="1">
    <citation type="journal article" date="2023" name="Nat. Commun.">
        <title>Origin of minicircular mitochondrial genomes in red algae.</title>
        <authorList>
            <person name="Lee Y."/>
            <person name="Cho C.H."/>
            <person name="Lee Y.M."/>
            <person name="Park S.I."/>
            <person name="Yang J.H."/>
            <person name="West J.A."/>
            <person name="Bhattacharya D."/>
            <person name="Yoon H.S."/>
        </authorList>
    </citation>
    <scope>NUCLEOTIDE SEQUENCE [LARGE SCALE GENOMIC DNA]</scope>
    <source>
        <strain evidence="4 5">CCMP1338</strain>
        <tissue evidence="4">Whole cell</tissue>
    </source>
</reference>
<dbReference type="InterPro" id="IPR000683">
    <property type="entry name" value="Gfo/Idh/MocA-like_OxRdtase_N"/>
</dbReference>
<dbReference type="SUPFAM" id="SSF55347">
    <property type="entry name" value="Glyceraldehyde-3-phosphate dehydrogenase-like, C-terminal domain"/>
    <property type="match status" value="1"/>
</dbReference>
<dbReference type="InterPro" id="IPR055170">
    <property type="entry name" value="GFO_IDH_MocA-like_dom"/>
</dbReference>